<dbReference type="GO" id="GO:0006772">
    <property type="term" value="P:thiamine metabolic process"/>
    <property type="evidence" value="ECO:0007669"/>
    <property type="project" value="UniProtKB-UniRule"/>
</dbReference>
<dbReference type="CDD" id="cd07995">
    <property type="entry name" value="TPK"/>
    <property type="match status" value="1"/>
</dbReference>
<dbReference type="PANTHER" id="PTHR41299:SF1">
    <property type="entry name" value="THIAMINE PYROPHOSPHOKINASE"/>
    <property type="match status" value="1"/>
</dbReference>
<evidence type="ECO:0000256" key="3">
    <source>
        <dbReference type="ARBA" id="ARBA00022777"/>
    </source>
</evidence>
<evidence type="ECO:0000313" key="8">
    <source>
        <dbReference type="Proteomes" id="UP000183400"/>
    </source>
</evidence>
<name>A0A1H2UKY7_9RHOB</name>
<sequence length="235" mass="25110">MVNLVKIGAIVRADGPIGLFGGGEIRSGDVNLVLNRVNSAVAADGGAAALIDSGRMPDAVIGDFDSLTAEYRAQIPADRLFPISEQNSTDFDKALRSIEARVVLAAGFLGARVDHQLVAFNTLVRLQDRPCLLLGACEIVFHAPPRIRLDLAPGDTVSLFPLRRVTGRSTGLEWPINDLVLEPDGQVGTSNRAQGLCELEVDGPGLLVILPRTALDQVMQAFLTDQTGHWPARAE</sequence>
<dbReference type="Proteomes" id="UP000183400">
    <property type="component" value="Unassembled WGS sequence"/>
</dbReference>
<reference evidence="8" key="1">
    <citation type="submission" date="2016-10" db="EMBL/GenBank/DDBJ databases">
        <authorList>
            <person name="Varghese N."/>
            <person name="Submissions S."/>
        </authorList>
    </citation>
    <scope>NUCLEOTIDE SEQUENCE [LARGE SCALE GENOMIC DNA]</scope>
    <source>
        <strain evidence="8">DSM 27839</strain>
    </source>
</reference>
<dbReference type="GO" id="GO:0016301">
    <property type="term" value="F:kinase activity"/>
    <property type="evidence" value="ECO:0007669"/>
    <property type="project" value="UniProtKB-KW"/>
</dbReference>
<dbReference type="GO" id="GO:0004788">
    <property type="term" value="F:thiamine diphosphokinase activity"/>
    <property type="evidence" value="ECO:0007669"/>
    <property type="project" value="UniProtKB-UniRule"/>
</dbReference>
<dbReference type="InterPro" id="IPR007371">
    <property type="entry name" value="TPK_catalytic"/>
</dbReference>
<dbReference type="OrthoDB" id="7057856at2"/>
<evidence type="ECO:0000313" key="7">
    <source>
        <dbReference type="EMBL" id="SDW56717.1"/>
    </source>
</evidence>
<dbReference type="InterPro" id="IPR053149">
    <property type="entry name" value="TPK"/>
</dbReference>
<keyword evidence="3 7" id="KW-0418">Kinase</keyword>
<evidence type="ECO:0000259" key="6">
    <source>
        <dbReference type="SMART" id="SM00983"/>
    </source>
</evidence>
<dbReference type="Pfam" id="PF04263">
    <property type="entry name" value="TPK_catalytic"/>
    <property type="match status" value="1"/>
</dbReference>
<dbReference type="SUPFAM" id="SSF63862">
    <property type="entry name" value="Thiamin pyrophosphokinase, substrate-binding domain"/>
    <property type="match status" value="1"/>
</dbReference>
<evidence type="ECO:0000256" key="2">
    <source>
        <dbReference type="ARBA" id="ARBA00022741"/>
    </source>
</evidence>
<dbReference type="GO" id="GO:0009229">
    <property type="term" value="P:thiamine diphosphate biosynthetic process"/>
    <property type="evidence" value="ECO:0007669"/>
    <property type="project" value="InterPro"/>
</dbReference>
<dbReference type="GO" id="GO:0005524">
    <property type="term" value="F:ATP binding"/>
    <property type="evidence" value="ECO:0007669"/>
    <property type="project" value="UniProtKB-KW"/>
</dbReference>
<evidence type="ECO:0000256" key="1">
    <source>
        <dbReference type="ARBA" id="ARBA00022679"/>
    </source>
</evidence>
<dbReference type="STRING" id="985054.SAMN05444358_1011169"/>
<dbReference type="GO" id="GO:0030975">
    <property type="term" value="F:thiamine binding"/>
    <property type="evidence" value="ECO:0007669"/>
    <property type="project" value="InterPro"/>
</dbReference>
<protein>
    <recommendedName>
        <fullName evidence="5">Thiamine diphosphokinase</fullName>
        <ecNumber evidence="5">2.7.6.2</ecNumber>
    </recommendedName>
</protein>
<proteinExistence type="predicted"/>
<feature type="domain" description="Thiamin pyrophosphokinase thiamin-binding" evidence="6">
    <location>
        <begin position="135"/>
        <end position="207"/>
    </location>
</feature>
<dbReference type="InterPro" id="IPR036371">
    <property type="entry name" value="TPK_B1-bd_sf"/>
</dbReference>
<keyword evidence="2" id="KW-0547">Nucleotide-binding</keyword>
<organism evidence="7 8">
    <name type="scientific">Ruegeria halocynthiae</name>
    <dbReference type="NCBI Taxonomy" id="985054"/>
    <lineage>
        <taxon>Bacteria</taxon>
        <taxon>Pseudomonadati</taxon>
        <taxon>Pseudomonadota</taxon>
        <taxon>Alphaproteobacteria</taxon>
        <taxon>Rhodobacterales</taxon>
        <taxon>Roseobacteraceae</taxon>
        <taxon>Ruegeria</taxon>
    </lineage>
</organism>
<dbReference type="SUPFAM" id="SSF63999">
    <property type="entry name" value="Thiamin pyrophosphokinase, catalytic domain"/>
    <property type="match status" value="1"/>
</dbReference>
<accession>A0A1H2UKY7</accession>
<keyword evidence="1" id="KW-0808">Transferase</keyword>
<dbReference type="SMART" id="SM00983">
    <property type="entry name" value="TPK_B1_binding"/>
    <property type="match status" value="1"/>
</dbReference>
<dbReference type="PANTHER" id="PTHR41299">
    <property type="entry name" value="THIAMINE PYROPHOSPHOKINASE"/>
    <property type="match status" value="1"/>
</dbReference>
<dbReference type="Gene3D" id="3.40.50.10240">
    <property type="entry name" value="Thiamin pyrophosphokinase, catalytic domain"/>
    <property type="match status" value="1"/>
</dbReference>
<dbReference type="InterPro" id="IPR007373">
    <property type="entry name" value="Thiamin_PyroPKinase_B1-bd"/>
</dbReference>
<dbReference type="InterPro" id="IPR036759">
    <property type="entry name" value="TPK_catalytic_sf"/>
</dbReference>
<dbReference type="Pfam" id="PF04265">
    <property type="entry name" value="TPK_B1_binding"/>
    <property type="match status" value="1"/>
</dbReference>
<evidence type="ECO:0000256" key="5">
    <source>
        <dbReference type="NCBIfam" id="TIGR01378"/>
    </source>
</evidence>
<evidence type="ECO:0000256" key="4">
    <source>
        <dbReference type="ARBA" id="ARBA00022840"/>
    </source>
</evidence>
<dbReference type="InterPro" id="IPR006282">
    <property type="entry name" value="Thi_PPkinase"/>
</dbReference>
<keyword evidence="8" id="KW-1185">Reference proteome</keyword>
<dbReference type="NCBIfam" id="TIGR01378">
    <property type="entry name" value="thi_PPkinase"/>
    <property type="match status" value="1"/>
</dbReference>
<dbReference type="EMBL" id="FNNP01000001">
    <property type="protein sequence ID" value="SDW56717.1"/>
    <property type="molecule type" value="Genomic_DNA"/>
</dbReference>
<dbReference type="EC" id="2.7.6.2" evidence="5"/>
<dbReference type="AlphaFoldDB" id="A0A1H2UKY7"/>
<gene>
    <name evidence="7" type="ORF">SAMN05444358_1011169</name>
</gene>
<keyword evidence="4" id="KW-0067">ATP-binding</keyword>